<evidence type="ECO:0000313" key="3">
    <source>
        <dbReference type="Proteomes" id="UP000807353"/>
    </source>
</evidence>
<evidence type="ECO:0000313" key="2">
    <source>
        <dbReference type="EMBL" id="KAF9456325.1"/>
    </source>
</evidence>
<keyword evidence="3" id="KW-1185">Reference proteome</keyword>
<feature type="transmembrane region" description="Helical" evidence="1">
    <location>
        <begin position="133"/>
        <end position="151"/>
    </location>
</feature>
<dbReference type="Proteomes" id="UP000807353">
    <property type="component" value="Unassembled WGS sequence"/>
</dbReference>
<dbReference type="AlphaFoldDB" id="A0A9P6CBR4"/>
<keyword evidence="1" id="KW-1133">Transmembrane helix</keyword>
<protein>
    <submittedName>
        <fullName evidence="2">Uncharacterized protein</fullName>
    </submittedName>
</protein>
<name>A0A9P6CBR4_9AGAR</name>
<proteinExistence type="predicted"/>
<evidence type="ECO:0000256" key="1">
    <source>
        <dbReference type="SAM" id="Phobius"/>
    </source>
</evidence>
<comment type="caution">
    <text evidence="2">The sequence shown here is derived from an EMBL/GenBank/DDBJ whole genome shotgun (WGS) entry which is preliminary data.</text>
</comment>
<feature type="transmembrane region" description="Helical" evidence="1">
    <location>
        <begin position="98"/>
        <end position="121"/>
    </location>
</feature>
<dbReference type="EMBL" id="MU150436">
    <property type="protein sequence ID" value="KAF9456325.1"/>
    <property type="molecule type" value="Genomic_DNA"/>
</dbReference>
<keyword evidence="1" id="KW-0472">Membrane</keyword>
<feature type="transmembrane region" description="Helical" evidence="1">
    <location>
        <begin position="204"/>
        <end position="224"/>
    </location>
</feature>
<organism evidence="2 3">
    <name type="scientific">Collybia nuda</name>
    <dbReference type="NCBI Taxonomy" id="64659"/>
    <lineage>
        <taxon>Eukaryota</taxon>
        <taxon>Fungi</taxon>
        <taxon>Dikarya</taxon>
        <taxon>Basidiomycota</taxon>
        <taxon>Agaricomycotina</taxon>
        <taxon>Agaricomycetes</taxon>
        <taxon>Agaricomycetidae</taxon>
        <taxon>Agaricales</taxon>
        <taxon>Tricholomatineae</taxon>
        <taxon>Clitocybaceae</taxon>
        <taxon>Collybia</taxon>
    </lineage>
</organism>
<reference evidence="2" key="1">
    <citation type="submission" date="2020-11" db="EMBL/GenBank/DDBJ databases">
        <authorList>
            <consortium name="DOE Joint Genome Institute"/>
            <person name="Ahrendt S."/>
            <person name="Riley R."/>
            <person name="Andreopoulos W."/>
            <person name="Labutti K."/>
            <person name="Pangilinan J."/>
            <person name="Ruiz-Duenas F.J."/>
            <person name="Barrasa J.M."/>
            <person name="Sanchez-Garcia M."/>
            <person name="Camarero S."/>
            <person name="Miyauchi S."/>
            <person name="Serrano A."/>
            <person name="Linde D."/>
            <person name="Babiker R."/>
            <person name="Drula E."/>
            <person name="Ayuso-Fernandez I."/>
            <person name="Pacheco R."/>
            <person name="Padilla G."/>
            <person name="Ferreira P."/>
            <person name="Barriuso J."/>
            <person name="Kellner H."/>
            <person name="Castanera R."/>
            <person name="Alfaro M."/>
            <person name="Ramirez L."/>
            <person name="Pisabarro A.G."/>
            <person name="Kuo A."/>
            <person name="Tritt A."/>
            <person name="Lipzen A."/>
            <person name="He G."/>
            <person name="Yan M."/>
            <person name="Ng V."/>
            <person name="Cullen D."/>
            <person name="Martin F."/>
            <person name="Rosso M.-N."/>
            <person name="Henrissat B."/>
            <person name="Hibbett D."/>
            <person name="Martinez A.T."/>
            <person name="Grigoriev I.V."/>
        </authorList>
    </citation>
    <scope>NUCLEOTIDE SEQUENCE</scope>
    <source>
        <strain evidence="2">CBS 247.69</strain>
    </source>
</reference>
<accession>A0A9P6CBR4</accession>
<sequence length="348" mass="39086">MIIHSWESGSVDFLTIQDEPFKRLRWGVHSRKSSFFSMASTPPSFRNPDTYLNHLSPSKGARFEFNRNFYLSVLGAMIWDILVYIPDDLYILRRDIGMVSLCFVFSRVSTITFLILSVLLYTHPIANCQALDLSTAIVNGLAATCTAALFLRRVQAAYFDNRIVRGVFFCFWLVYVGTLVILPFGLHGTHIRHTNYCITDDKKVFVIPSKVSLLLFDSLVFLAVSYKMPRYGGTSPGLTWDIFVSGKALSPLTREILQSGQQYYLLMVVVNLANIIVLYVEEASAYRTLFTPLSSALGASMACRVYRNIKLFDEKNQSTVPPVVSAVTFARNTSSKTGDCELGGKSYT</sequence>
<feature type="transmembrane region" description="Helical" evidence="1">
    <location>
        <begin position="263"/>
        <end position="280"/>
    </location>
</feature>
<dbReference type="OrthoDB" id="3038990at2759"/>
<feature type="transmembrane region" description="Helical" evidence="1">
    <location>
        <begin position="163"/>
        <end position="184"/>
    </location>
</feature>
<gene>
    <name evidence="2" type="ORF">BDZ94DRAFT_402587</name>
</gene>
<keyword evidence="1" id="KW-0812">Transmembrane</keyword>